<protein>
    <submittedName>
        <fullName evidence="1">Uncharacterized protein</fullName>
    </submittedName>
</protein>
<keyword evidence="2" id="KW-1185">Reference proteome</keyword>
<accession>A0A182Q5N0</accession>
<evidence type="ECO:0000313" key="2">
    <source>
        <dbReference type="Proteomes" id="UP000075886"/>
    </source>
</evidence>
<dbReference type="EMBL" id="AXCN02000795">
    <property type="status" value="NOT_ANNOTATED_CDS"/>
    <property type="molecule type" value="Genomic_DNA"/>
</dbReference>
<name>A0A182Q5N0_9DIPT</name>
<proteinExistence type="predicted"/>
<sequence>MNAPRNGSKLCDLRHKLFGPTLDDSVLYGVDRMIDCFQTKKSNTKPVKVESFYRSCESLHPIEKKFTLSQLDPKLSPLEMDYIIDAVGHAREKSQSHARGTSRTLRYELQRSLPAPKLRQSRWAIARINEYDDGTQTYEIMNPLPAVADTEIVFALLPNGIALSYRTQR</sequence>
<dbReference type="Proteomes" id="UP000075886">
    <property type="component" value="Unassembled WGS sequence"/>
</dbReference>
<evidence type="ECO:0000313" key="1">
    <source>
        <dbReference type="EnsemblMetazoa" id="AFAF003541-PA"/>
    </source>
</evidence>
<reference evidence="1" key="2">
    <citation type="submission" date="2020-05" db="UniProtKB">
        <authorList>
            <consortium name="EnsemblMetazoa"/>
        </authorList>
    </citation>
    <scope>IDENTIFICATION</scope>
    <source>
        <strain evidence="1">FAR1</strain>
    </source>
</reference>
<dbReference type="EnsemblMetazoa" id="AFAF003541-RA">
    <property type="protein sequence ID" value="AFAF003541-PA"/>
    <property type="gene ID" value="AFAF003541"/>
</dbReference>
<dbReference type="VEuPathDB" id="VectorBase:AFAF003541"/>
<dbReference type="AlphaFoldDB" id="A0A182Q5N0"/>
<reference evidence="2" key="1">
    <citation type="submission" date="2014-01" db="EMBL/GenBank/DDBJ databases">
        <title>The Genome Sequence of Anopheles farauti FAR1 (V2).</title>
        <authorList>
            <consortium name="The Broad Institute Genomics Platform"/>
            <person name="Neafsey D.E."/>
            <person name="Besansky N."/>
            <person name="Howell P."/>
            <person name="Walton C."/>
            <person name="Young S.K."/>
            <person name="Zeng Q."/>
            <person name="Gargeya S."/>
            <person name="Fitzgerald M."/>
            <person name="Haas B."/>
            <person name="Abouelleil A."/>
            <person name="Allen A.W."/>
            <person name="Alvarado L."/>
            <person name="Arachchi H.M."/>
            <person name="Berlin A.M."/>
            <person name="Chapman S.B."/>
            <person name="Gainer-Dewar J."/>
            <person name="Goldberg J."/>
            <person name="Griggs A."/>
            <person name="Gujja S."/>
            <person name="Hansen M."/>
            <person name="Howarth C."/>
            <person name="Imamovic A."/>
            <person name="Ireland A."/>
            <person name="Larimer J."/>
            <person name="McCowan C."/>
            <person name="Murphy C."/>
            <person name="Pearson M."/>
            <person name="Poon T.W."/>
            <person name="Priest M."/>
            <person name="Roberts A."/>
            <person name="Saif S."/>
            <person name="Shea T."/>
            <person name="Sisk P."/>
            <person name="Sykes S."/>
            <person name="Wortman J."/>
            <person name="Nusbaum C."/>
            <person name="Birren B."/>
        </authorList>
    </citation>
    <scope>NUCLEOTIDE SEQUENCE [LARGE SCALE GENOMIC DNA]</scope>
    <source>
        <strain evidence="2">FAR1</strain>
    </source>
</reference>
<organism evidence="1 2">
    <name type="scientific">Anopheles farauti</name>
    <dbReference type="NCBI Taxonomy" id="69004"/>
    <lineage>
        <taxon>Eukaryota</taxon>
        <taxon>Metazoa</taxon>
        <taxon>Ecdysozoa</taxon>
        <taxon>Arthropoda</taxon>
        <taxon>Hexapoda</taxon>
        <taxon>Insecta</taxon>
        <taxon>Pterygota</taxon>
        <taxon>Neoptera</taxon>
        <taxon>Endopterygota</taxon>
        <taxon>Diptera</taxon>
        <taxon>Nematocera</taxon>
        <taxon>Culicoidea</taxon>
        <taxon>Culicidae</taxon>
        <taxon>Anophelinae</taxon>
        <taxon>Anopheles</taxon>
    </lineage>
</organism>